<evidence type="ECO:0000313" key="2">
    <source>
        <dbReference type="EMBL" id="CAG8954664.1"/>
    </source>
</evidence>
<accession>A0A9N9PIN4</accession>
<organism evidence="2 3">
    <name type="scientific">Hymenoscyphus fraxineus</name>
    <dbReference type="NCBI Taxonomy" id="746836"/>
    <lineage>
        <taxon>Eukaryota</taxon>
        <taxon>Fungi</taxon>
        <taxon>Dikarya</taxon>
        <taxon>Ascomycota</taxon>
        <taxon>Pezizomycotina</taxon>
        <taxon>Leotiomycetes</taxon>
        <taxon>Helotiales</taxon>
        <taxon>Helotiaceae</taxon>
        <taxon>Hymenoscyphus</taxon>
    </lineage>
</organism>
<reference evidence="2" key="1">
    <citation type="submission" date="2021-07" db="EMBL/GenBank/DDBJ databases">
        <authorList>
            <person name="Durling M."/>
        </authorList>
    </citation>
    <scope>NUCLEOTIDE SEQUENCE</scope>
</reference>
<evidence type="ECO:0000313" key="3">
    <source>
        <dbReference type="Proteomes" id="UP000696280"/>
    </source>
</evidence>
<keyword evidence="1" id="KW-1133">Transmembrane helix</keyword>
<comment type="caution">
    <text evidence="2">The sequence shown here is derived from an EMBL/GenBank/DDBJ whole genome shotgun (WGS) entry which is preliminary data.</text>
</comment>
<gene>
    <name evidence="2" type="ORF">HYFRA_00004586</name>
</gene>
<proteinExistence type="predicted"/>
<dbReference type="AlphaFoldDB" id="A0A9N9PIN4"/>
<dbReference type="EMBL" id="CAJVRL010000057">
    <property type="protein sequence ID" value="CAG8954664.1"/>
    <property type="molecule type" value="Genomic_DNA"/>
</dbReference>
<keyword evidence="3" id="KW-1185">Reference proteome</keyword>
<dbReference type="Proteomes" id="UP000696280">
    <property type="component" value="Unassembled WGS sequence"/>
</dbReference>
<keyword evidence="1" id="KW-0812">Transmembrane</keyword>
<feature type="transmembrane region" description="Helical" evidence="1">
    <location>
        <begin position="57"/>
        <end position="79"/>
    </location>
</feature>
<sequence>MPLLSLFVCYNKSGEFATNRHLLFVVSELLCHPSTHDPLYLHQFISHRWYLESEPKLWGITRLLIIVVLAINALFIMIFDQFLKEKRARECETNCGRRIEKSKDANEDIRVQRFERSRQMGEDVVKCRKIGGDNSEGSTWKDLGHFLRPF</sequence>
<dbReference type="OrthoDB" id="10352188at2759"/>
<keyword evidence="1" id="KW-0472">Membrane</keyword>
<evidence type="ECO:0000256" key="1">
    <source>
        <dbReference type="SAM" id="Phobius"/>
    </source>
</evidence>
<name>A0A9N9PIN4_9HELO</name>
<protein>
    <submittedName>
        <fullName evidence="2">Uncharacterized protein</fullName>
    </submittedName>
</protein>